<dbReference type="Pfam" id="PF01805">
    <property type="entry name" value="Surp"/>
    <property type="match status" value="1"/>
</dbReference>
<dbReference type="EMBL" id="NCKU01002619">
    <property type="protein sequence ID" value="RWS09192.1"/>
    <property type="molecule type" value="Genomic_DNA"/>
</dbReference>
<keyword evidence="4" id="KW-0539">Nucleus</keyword>
<evidence type="ECO:0000313" key="7">
    <source>
        <dbReference type="EMBL" id="RWS09192.1"/>
    </source>
</evidence>
<comment type="caution">
    <text evidence="7">The sequence shown here is derived from an EMBL/GenBank/DDBJ whole genome shotgun (WGS) entry which is preliminary data.</text>
</comment>
<dbReference type="AlphaFoldDB" id="A0A3S3QIB7"/>
<dbReference type="InterPro" id="IPR035967">
    <property type="entry name" value="SWAP/Surp_sf"/>
</dbReference>
<accession>A0A3S3QIB7</accession>
<protein>
    <submittedName>
        <fullName evidence="7">SURP and G-patch domain-containing protein 1-like protein</fullName>
    </submittedName>
</protein>
<dbReference type="InterPro" id="IPR000061">
    <property type="entry name" value="Surp"/>
</dbReference>
<dbReference type="EMBL" id="NCKU01002320">
    <property type="protein sequence ID" value="RWS09842.1"/>
    <property type="molecule type" value="Genomic_DNA"/>
</dbReference>
<proteinExistence type="predicted"/>
<dbReference type="InterPro" id="IPR040169">
    <property type="entry name" value="SUGP1/2"/>
</dbReference>
<reference evidence="7" key="2">
    <citation type="submission" date="2018-11" db="EMBL/GenBank/DDBJ databases">
        <title>Trombidioid mite genomics.</title>
        <authorList>
            <person name="Dong X."/>
        </authorList>
    </citation>
    <scope>NUCLEOTIDE SEQUENCE</scope>
    <source>
        <strain evidence="7">UoL-WK</strain>
    </source>
</reference>
<dbReference type="InterPro" id="IPR000467">
    <property type="entry name" value="G_patch_dom"/>
</dbReference>
<keyword evidence="10" id="KW-1185">Reference proteome</keyword>
<keyword evidence="3" id="KW-0508">mRNA splicing</keyword>
<feature type="compositionally biased region" description="Polar residues" evidence="5">
    <location>
        <begin position="67"/>
        <end position="77"/>
    </location>
</feature>
<dbReference type="SUPFAM" id="SSF109905">
    <property type="entry name" value="Surp module (SWAP domain)"/>
    <property type="match status" value="1"/>
</dbReference>
<dbReference type="PANTHER" id="PTHR23340:SF0">
    <property type="entry name" value="SURP AND G-PATCH DOMAIN-CONTAINING PROTEIN 1 ISOFORM X1"/>
    <property type="match status" value="1"/>
</dbReference>
<feature type="compositionally biased region" description="Basic and acidic residues" evidence="5">
    <location>
        <begin position="43"/>
        <end position="62"/>
    </location>
</feature>
<evidence type="ECO:0000256" key="1">
    <source>
        <dbReference type="ARBA" id="ARBA00004123"/>
    </source>
</evidence>
<dbReference type="GO" id="GO:0006397">
    <property type="term" value="P:mRNA processing"/>
    <property type="evidence" value="ECO:0007669"/>
    <property type="project" value="UniProtKB-KW"/>
</dbReference>
<feature type="region of interest" description="Disordered" evidence="5">
    <location>
        <begin position="43"/>
        <end position="96"/>
    </location>
</feature>
<evidence type="ECO:0000256" key="4">
    <source>
        <dbReference type="ARBA" id="ARBA00023242"/>
    </source>
</evidence>
<dbReference type="GO" id="GO:0003723">
    <property type="term" value="F:RNA binding"/>
    <property type="evidence" value="ECO:0007669"/>
    <property type="project" value="InterPro"/>
</dbReference>
<feature type="domain" description="G-patch" evidence="6">
    <location>
        <begin position="240"/>
        <end position="296"/>
    </location>
</feature>
<evidence type="ECO:0000259" key="6">
    <source>
        <dbReference type="PROSITE" id="PS50174"/>
    </source>
</evidence>
<sequence length="308" mass="36320">MNGPKAEDLMKESTNNNINYSWLKDTESYNYKYFLRRVEELKSAKRRAEDEEVKGTSSEDKFVINLLPNTESDQSNEGGEKNNTKKRQRKSRWGDRSETYVPQDVGLIQYAIQVFGKTDLSPEQWKQLEDQRKMRILCEMMQAKQKHLQTLQNAGKVKYEYDSDEEIEGGTWEHKRRLQEMETTSKWAEMLTEHSKGKHHLGDFLPTEELEKFMQQWEAIKDKKASLLYESDYQNFKLQSDNVGYQLLKKMGWNEGESVAGIGNAGLGHVRPHELKDGDDEYDAYRKRMMLAYRFRPNPLNNPRRAYY</sequence>
<evidence type="ECO:0000256" key="2">
    <source>
        <dbReference type="ARBA" id="ARBA00022664"/>
    </source>
</evidence>
<keyword evidence="2" id="KW-0507">mRNA processing</keyword>
<dbReference type="EMBL" id="NCKU01002248">
    <property type="protein sequence ID" value="RWS10038.1"/>
    <property type="molecule type" value="Genomic_DNA"/>
</dbReference>
<evidence type="ECO:0000313" key="8">
    <source>
        <dbReference type="EMBL" id="RWS09842.1"/>
    </source>
</evidence>
<dbReference type="PANTHER" id="PTHR23340">
    <property type="entry name" value="ARGININE/SERINE RICH SPLICING FACTOR SF4/14"/>
    <property type="match status" value="1"/>
</dbReference>
<gene>
    <name evidence="8" type="ORF">B4U79_08478</name>
    <name evidence="7" type="ORF">B4U79_09824</name>
    <name evidence="9" type="ORF">B4U79_13613</name>
</gene>
<dbReference type="PROSITE" id="PS50174">
    <property type="entry name" value="G_PATCH"/>
    <property type="match status" value="1"/>
</dbReference>
<evidence type="ECO:0000256" key="5">
    <source>
        <dbReference type="SAM" id="MobiDB-lite"/>
    </source>
</evidence>
<dbReference type="GO" id="GO:0008380">
    <property type="term" value="P:RNA splicing"/>
    <property type="evidence" value="ECO:0007669"/>
    <property type="project" value="UniProtKB-KW"/>
</dbReference>
<evidence type="ECO:0000313" key="10">
    <source>
        <dbReference type="Proteomes" id="UP000285301"/>
    </source>
</evidence>
<reference evidence="7 10" key="1">
    <citation type="journal article" date="2018" name="Gigascience">
        <title>Genomes of trombidid mites reveal novel predicted allergens and laterally-transferred genes associated with secondary metabolism.</title>
        <authorList>
            <person name="Dong X."/>
            <person name="Chaisiri K."/>
            <person name="Xia D."/>
            <person name="Armstrong S.D."/>
            <person name="Fang Y."/>
            <person name="Donnelly M.J."/>
            <person name="Kadowaki T."/>
            <person name="McGarry J.W."/>
            <person name="Darby A.C."/>
            <person name="Makepeace B.L."/>
        </authorList>
    </citation>
    <scope>NUCLEOTIDE SEQUENCE [LARGE SCALE GENOMIC DNA]</scope>
    <source>
        <strain evidence="7">UoL-WK</strain>
    </source>
</reference>
<dbReference type="OrthoDB" id="4822at2759"/>
<evidence type="ECO:0000313" key="9">
    <source>
        <dbReference type="EMBL" id="RWS10038.1"/>
    </source>
</evidence>
<name>A0A3S3QIB7_9ACAR</name>
<comment type="subcellular location">
    <subcellularLocation>
        <location evidence="1">Nucleus</location>
    </subcellularLocation>
</comment>
<evidence type="ECO:0000256" key="3">
    <source>
        <dbReference type="ARBA" id="ARBA00023187"/>
    </source>
</evidence>
<dbReference type="GO" id="GO:0005654">
    <property type="term" value="C:nucleoplasm"/>
    <property type="evidence" value="ECO:0007669"/>
    <property type="project" value="TreeGrafter"/>
</dbReference>
<organism evidence="7 10">
    <name type="scientific">Dinothrombium tinctorium</name>
    <dbReference type="NCBI Taxonomy" id="1965070"/>
    <lineage>
        <taxon>Eukaryota</taxon>
        <taxon>Metazoa</taxon>
        <taxon>Ecdysozoa</taxon>
        <taxon>Arthropoda</taxon>
        <taxon>Chelicerata</taxon>
        <taxon>Arachnida</taxon>
        <taxon>Acari</taxon>
        <taxon>Acariformes</taxon>
        <taxon>Trombidiformes</taxon>
        <taxon>Prostigmata</taxon>
        <taxon>Anystina</taxon>
        <taxon>Parasitengona</taxon>
        <taxon>Trombidioidea</taxon>
        <taxon>Trombidiidae</taxon>
        <taxon>Dinothrombium</taxon>
    </lineage>
</organism>
<dbReference type="Gene3D" id="1.10.10.790">
    <property type="entry name" value="Surp module"/>
    <property type="match status" value="1"/>
</dbReference>
<dbReference type="Pfam" id="PF01585">
    <property type="entry name" value="G-patch"/>
    <property type="match status" value="1"/>
</dbReference>
<dbReference type="STRING" id="1965070.A0A3S3QIB7"/>
<dbReference type="Proteomes" id="UP000285301">
    <property type="component" value="Unassembled WGS sequence"/>
</dbReference>